<feature type="region of interest" description="Disordered" evidence="3">
    <location>
        <begin position="22"/>
        <end position="47"/>
    </location>
</feature>
<keyword evidence="7" id="KW-1185">Reference proteome</keyword>
<dbReference type="GO" id="GO:0005509">
    <property type="term" value="F:calcium ion binding"/>
    <property type="evidence" value="ECO:0007669"/>
    <property type="project" value="InterPro"/>
</dbReference>
<dbReference type="AlphaFoldDB" id="A0A7W6JBN2"/>
<dbReference type="PANTHER" id="PTHR10827:SF98">
    <property type="entry name" value="45 KDA CALCIUM-BINDING PROTEIN"/>
    <property type="match status" value="1"/>
</dbReference>
<dbReference type="SUPFAM" id="SSF47473">
    <property type="entry name" value="EF-hand"/>
    <property type="match status" value="1"/>
</dbReference>
<dbReference type="InterPro" id="IPR018247">
    <property type="entry name" value="EF_Hand_1_Ca_BS"/>
</dbReference>
<feature type="signal peptide" evidence="4">
    <location>
        <begin position="1"/>
        <end position="24"/>
    </location>
</feature>
<evidence type="ECO:0000256" key="3">
    <source>
        <dbReference type="SAM" id="MobiDB-lite"/>
    </source>
</evidence>
<name>A0A7W6JBN2_9CAUL</name>
<evidence type="ECO:0000313" key="7">
    <source>
        <dbReference type="Proteomes" id="UP000529946"/>
    </source>
</evidence>
<feature type="compositionally biased region" description="Basic and acidic residues" evidence="3">
    <location>
        <begin position="63"/>
        <end position="75"/>
    </location>
</feature>
<dbReference type="PANTHER" id="PTHR10827">
    <property type="entry name" value="RETICULOCALBIN"/>
    <property type="match status" value="1"/>
</dbReference>
<protein>
    <submittedName>
        <fullName evidence="6">Ca2+-binding EF-hand superfamily protein</fullName>
    </submittedName>
</protein>
<dbReference type="PROSITE" id="PS00018">
    <property type="entry name" value="EF_HAND_1"/>
    <property type="match status" value="2"/>
</dbReference>
<keyword evidence="2" id="KW-0677">Repeat</keyword>
<feature type="domain" description="EF-hand" evidence="5">
    <location>
        <begin position="82"/>
        <end position="117"/>
    </location>
</feature>
<feature type="chain" id="PRO_5030526121" evidence="4">
    <location>
        <begin position="25"/>
        <end position="204"/>
    </location>
</feature>
<feature type="compositionally biased region" description="Basic and acidic residues" evidence="3">
    <location>
        <begin position="101"/>
        <end position="119"/>
    </location>
</feature>
<feature type="region of interest" description="Disordered" evidence="3">
    <location>
        <begin position="63"/>
        <end position="84"/>
    </location>
</feature>
<sequence length="204" mass="22292">MNRTFLLGGITALALTVAAGAANAQQPDAQQPTRAMRADADGDGRISQAEFVGGRIERLTAADANRDGSVTREELQAVGQARRAQRVEARFDRLDANDDGAISREEFDAPREARADRGPRPARAHRGYAGRGHRGDRMEARGPIVIADVQTRTEQAFARLDADSDGYVTTEERRAGREAMRQQHRERRAAYQAEQASPKAPASE</sequence>
<evidence type="ECO:0000259" key="5">
    <source>
        <dbReference type="PROSITE" id="PS50222"/>
    </source>
</evidence>
<accession>A0A7W6JBN2</accession>
<dbReference type="PROSITE" id="PS50222">
    <property type="entry name" value="EF_HAND_2"/>
    <property type="match status" value="1"/>
</dbReference>
<comment type="caution">
    <text evidence="6">The sequence shown here is derived from an EMBL/GenBank/DDBJ whole genome shotgun (WGS) entry which is preliminary data.</text>
</comment>
<feature type="compositionally biased region" description="Basic and acidic residues" evidence="3">
    <location>
        <begin position="170"/>
        <end position="183"/>
    </location>
</feature>
<evidence type="ECO:0000313" key="6">
    <source>
        <dbReference type="EMBL" id="MBB4082133.1"/>
    </source>
</evidence>
<organism evidence="6 7">
    <name type="scientific">Brevundimonas lenta</name>
    <dbReference type="NCBI Taxonomy" id="424796"/>
    <lineage>
        <taxon>Bacteria</taxon>
        <taxon>Pseudomonadati</taxon>
        <taxon>Pseudomonadota</taxon>
        <taxon>Alphaproteobacteria</taxon>
        <taxon>Caulobacterales</taxon>
        <taxon>Caulobacteraceae</taxon>
        <taxon>Brevundimonas</taxon>
    </lineage>
</organism>
<dbReference type="InterPro" id="IPR002048">
    <property type="entry name" value="EF_hand_dom"/>
</dbReference>
<keyword evidence="1" id="KW-0479">Metal-binding</keyword>
<gene>
    <name evidence="6" type="ORF">GGR12_000972</name>
</gene>
<feature type="compositionally biased region" description="Low complexity" evidence="3">
    <location>
        <begin position="22"/>
        <end position="31"/>
    </location>
</feature>
<feature type="region of interest" description="Disordered" evidence="3">
    <location>
        <begin position="101"/>
        <end position="136"/>
    </location>
</feature>
<proteinExistence type="predicted"/>
<dbReference type="EMBL" id="JACIDM010000001">
    <property type="protein sequence ID" value="MBB4082133.1"/>
    <property type="molecule type" value="Genomic_DNA"/>
</dbReference>
<reference evidence="6 7" key="1">
    <citation type="submission" date="2020-08" db="EMBL/GenBank/DDBJ databases">
        <title>Genomic Encyclopedia of Type Strains, Phase IV (KMG-IV): sequencing the most valuable type-strain genomes for metagenomic binning, comparative biology and taxonomic classification.</title>
        <authorList>
            <person name="Goeker M."/>
        </authorList>
    </citation>
    <scope>NUCLEOTIDE SEQUENCE [LARGE SCALE GENOMIC DNA]</scope>
    <source>
        <strain evidence="6 7">DSM 23960</strain>
    </source>
</reference>
<evidence type="ECO:0000256" key="4">
    <source>
        <dbReference type="SAM" id="SignalP"/>
    </source>
</evidence>
<evidence type="ECO:0000256" key="2">
    <source>
        <dbReference type="ARBA" id="ARBA00022737"/>
    </source>
</evidence>
<dbReference type="InterPro" id="IPR011992">
    <property type="entry name" value="EF-hand-dom_pair"/>
</dbReference>
<keyword evidence="4" id="KW-0732">Signal</keyword>
<feature type="compositionally biased region" description="Basic residues" evidence="3">
    <location>
        <begin position="120"/>
        <end position="132"/>
    </location>
</feature>
<dbReference type="Proteomes" id="UP000529946">
    <property type="component" value="Unassembled WGS sequence"/>
</dbReference>
<dbReference type="Pfam" id="PF13202">
    <property type="entry name" value="EF-hand_5"/>
    <property type="match status" value="4"/>
</dbReference>
<dbReference type="Gene3D" id="1.10.238.10">
    <property type="entry name" value="EF-hand"/>
    <property type="match status" value="3"/>
</dbReference>
<evidence type="ECO:0000256" key="1">
    <source>
        <dbReference type="ARBA" id="ARBA00022723"/>
    </source>
</evidence>
<dbReference type="RefSeq" id="WP_221212200.1">
    <property type="nucleotide sequence ID" value="NZ_BAAAER010000004.1"/>
</dbReference>
<feature type="region of interest" description="Disordered" evidence="3">
    <location>
        <begin position="167"/>
        <end position="204"/>
    </location>
</feature>